<evidence type="ECO:0000256" key="3">
    <source>
        <dbReference type="ARBA" id="ARBA00022679"/>
    </source>
</evidence>
<organism evidence="4 5">
    <name type="scientific">Dipteronia sinensis</name>
    <dbReference type="NCBI Taxonomy" id="43782"/>
    <lineage>
        <taxon>Eukaryota</taxon>
        <taxon>Viridiplantae</taxon>
        <taxon>Streptophyta</taxon>
        <taxon>Embryophyta</taxon>
        <taxon>Tracheophyta</taxon>
        <taxon>Spermatophyta</taxon>
        <taxon>Magnoliopsida</taxon>
        <taxon>eudicotyledons</taxon>
        <taxon>Gunneridae</taxon>
        <taxon>Pentapetalae</taxon>
        <taxon>rosids</taxon>
        <taxon>malvids</taxon>
        <taxon>Sapindales</taxon>
        <taxon>Sapindaceae</taxon>
        <taxon>Hippocastanoideae</taxon>
        <taxon>Acereae</taxon>
        <taxon>Dipteronia</taxon>
    </lineage>
</organism>
<dbReference type="SUPFAM" id="SSF53756">
    <property type="entry name" value="UDP-Glycosyltransferase/glycogen phosphorylase"/>
    <property type="match status" value="1"/>
</dbReference>
<protein>
    <submittedName>
        <fullName evidence="4">Uncharacterized protein</fullName>
    </submittedName>
</protein>
<name>A0AAE0A6U5_9ROSI</name>
<dbReference type="Gene3D" id="3.40.50.2000">
    <property type="entry name" value="Glycogen Phosphorylase B"/>
    <property type="match status" value="1"/>
</dbReference>
<reference evidence="4" key="1">
    <citation type="journal article" date="2023" name="Plant J.">
        <title>Genome sequences and population genomics provide insights into the demographic history, inbreeding, and mutation load of two 'living fossil' tree species of Dipteronia.</title>
        <authorList>
            <person name="Feng Y."/>
            <person name="Comes H.P."/>
            <person name="Chen J."/>
            <person name="Zhu S."/>
            <person name="Lu R."/>
            <person name="Zhang X."/>
            <person name="Li P."/>
            <person name="Qiu J."/>
            <person name="Olsen K.M."/>
            <person name="Qiu Y."/>
        </authorList>
    </citation>
    <scope>NUCLEOTIDE SEQUENCE</scope>
    <source>
        <strain evidence="4">NBL</strain>
    </source>
</reference>
<dbReference type="FunFam" id="3.40.50.2000:FF:000064">
    <property type="entry name" value="Glycosyltransferase"/>
    <property type="match status" value="1"/>
</dbReference>
<sequence length="200" mass="22868">MYFRRKTGRSVWPIEPILLSTRSNARVEKEFGVSTEVCKNWLDLQPPSSVLYYVSFGSQNTISASQMMELALALEASCKKFIWVVRPPTGFKINSEFKANEWFPEGFEERMKNSRPGLVVHKWARQVDILSHKYVSAFLSHCGWNYVLESLSQGVPIIGWPMASEQFYNAELLEKETGICVEVARGKSCVVKHQELVTKI</sequence>
<evidence type="ECO:0000256" key="2">
    <source>
        <dbReference type="ARBA" id="ARBA00022676"/>
    </source>
</evidence>
<keyword evidence="2" id="KW-0328">Glycosyltransferase</keyword>
<dbReference type="CDD" id="cd03784">
    <property type="entry name" value="GT1_Gtf-like"/>
    <property type="match status" value="1"/>
</dbReference>
<evidence type="ECO:0000256" key="1">
    <source>
        <dbReference type="ARBA" id="ARBA00009995"/>
    </source>
</evidence>
<evidence type="ECO:0000313" key="5">
    <source>
        <dbReference type="Proteomes" id="UP001281410"/>
    </source>
</evidence>
<dbReference type="Proteomes" id="UP001281410">
    <property type="component" value="Unassembled WGS sequence"/>
</dbReference>
<dbReference type="InterPro" id="IPR002213">
    <property type="entry name" value="UDP_glucos_trans"/>
</dbReference>
<dbReference type="AlphaFoldDB" id="A0AAE0A6U5"/>
<comment type="caution">
    <text evidence="4">The sequence shown here is derived from an EMBL/GenBank/DDBJ whole genome shotgun (WGS) entry which is preliminary data.</text>
</comment>
<evidence type="ECO:0000313" key="4">
    <source>
        <dbReference type="EMBL" id="KAK3205116.1"/>
    </source>
</evidence>
<gene>
    <name evidence="4" type="ORF">Dsin_019162</name>
</gene>
<dbReference type="GO" id="GO:0008194">
    <property type="term" value="F:UDP-glycosyltransferase activity"/>
    <property type="evidence" value="ECO:0007669"/>
    <property type="project" value="InterPro"/>
</dbReference>
<dbReference type="PANTHER" id="PTHR48046:SF1">
    <property type="entry name" value="GLYCOSYLTRANSFERASE-RELATED"/>
    <property type="match status" value="1"/>
</dbReference>
<dbReference type="Pfam" id="PF00201">
    <property type="entry name" value="UDPGT"/>
    <property type="match status" value="1"/>
</dbReference>
<comment type="similarity">
    <text evidence="1">Belongs to the UDP-glycosyltransferase family.</text>
</comment>
<accession>A0AAE0A6U5</accession>
<proteinExistence type="inferred from homology"/>
<keyword evidence="5" id="KW-1185">Reference proteome</keyword>
<keyword evidence="3" id="KW-0808">Transferase</keyword>
<dbReference type="PANTHER" id="PTHR48046">
    <property type="entry name" value="UDP-GLYCOSYLTRANSFERASE 72E1"/>
    <property type="match status" value="1"/>
</dbReference>
<dbReference type="EMBL" id="JANJYJ010000006">
    <property type="protein sequence ID" value="KAK3205116.1"/>
    <property type="molecule type" value="Genomic_DNA"/>
</dbReference>